<evidence type="ECO:0000313" key="3">
    <source>
        <dbReference type="Proteomes" id="UP001151582"/>
    </source>
</evidence>
<proteinExistence type="predicted"/>
<dbReference type="PANTHER" id="PTHR46423:SF1">
    <property type="entry name" value="RNA POLYMERASE II-ASSOCIATED PROTEIN 3"/>
    <property type="match status" value="1"/>
</dbReference>
<dbReference type="OrthoDB" id="629492at2759"/>
<protein>
    <recommendedName>
        <fullName evidence="4">RNA-polymerase II-associated protein 3-like C-terminal domain-containing protein</fullName>
    </recommendedName>
</protein>
<dbReference type="PANTHER" id="PTHR46423">
    <property type="entry name" value="RNA POLYMERASE II-ASSOCIATED PROTEIN 3"/>
    <property type="match status" value="1"/>
</dbReference>
<evidence type="ECO:0000313" key="2">
    <source>
        <dbReference type="EMBL" id="KAJ1982010.1"/>
    </source>
</evidence>
<evidence type="ECO:0008006" key="4">
    <source>
        <dbReference type="Google" id="ProtNLM"/>
    </source>
</evidence>
<reference evidence="2" key="1">
    <citation type="submission" date="2022-07" db="EMBL/GenBank/DDBJ databases">
        <title>Phylogenomic reconstructions and comparative analyses of Kickxellomycotina fungi.</title>
        <authorList>
            <person name="Reynolds N.K."/>
            <person name="Stajich J.E."/>
            <person name="Barry K."/>
            <person name="Grigoriev I.V."/>
            <person name="Crous P."/>
            <person name="Smith M.E."/>
        </authorList>
    </citation>
    <scope>NUCLEOTIDE SEQUENCE</scope>
    <source>
        <strain evidence="2">RSA 567</strain>
    </source>
</reference>
<comment type="caution">
    <text evidence="2">The sequence shown here is derived from an EMBL/GenBank/DDBJ whole genome shotgun (WGS) entry which is preliminary data.</text>
</comment>
<name>A0A9W8BAJ4_9FUNG</name>
<organism evidence="2 3">
    <name type="scientific">Dimargaris verticillata</name>
    <dbReference type="NCBI Taxonomy" id="2761393"/>
    <lineage>
        <taxon>Eukaryota</taxon>
        <taxon>Fungi</taxon>
        <taxon>Fungi incertae sedis</taxon>
        <taxon>Zoopagomycota</taxon>
        <taxon>Kickxellomycotina</taxon>
        <taxon>Dimargaritomycetes</taxon>
        <taxon>Dimargaritales</taxon>
        <taxon>Dimargaritaceae</taxon>
        <taxon>Dimargaris</taxon>
    </lineage>
</organism>
<dbReference type="GO" id="GO:0101031">
    <property type="term" value="C:protein folding chaperone complex"/>
    <property type="evidence" value="ECO:0007669"/>
    <property type="project" value="TreeGrafter"/>
</dbReference>
<accession>A0A9W8BAJ4</accession>
<feature type="non-terminal residue" evidence="2">
    <location>
        <position position="161"/>
    </location>
</feature>
<dbReference type="InterPro" id="IPR051966">
    <property type="entry name" value="RPAP3"/>
</dbReference>
<sequence>YERAAQDCTTGLALDPKNVKALWRRGVCRKFLKRYTEAEQDLVKALKLEPINKAVQEELYIVQQYREAIGDQQGKATNSIPVEVLASEHDLHTILARDYSTPPLADKVRAPIPSPSKPAAPTTSGKVVAIPPTRYCALFQSTFDGDYLMDIVSIINNYYFT</sequence>
<gene>
    <name evidence="2" type="ORF">H4R34_001871</name>
</gene>
<keyword evidence="3" id="KW-1185">Reference proteome</keyword>
<dbReference type="Proteomes" id="UP001151582">
    <property type="component" value="Unassembled WGS sequence"/>
</dbReference>
<evidence type="ECO:0000256" key="1">
    <source>
        <dbReference type="ARBA" id="ARBA00022803"/>
    </source>
</evidence>
<dbReference type="AlphaFoldDB" id="A0A9W8BAJ4"/>
<dbReference type="EMBL" id="JANBQB010000104">
    <property type="protein sequence ID" value="KAJ1982010.1"/>
    <property type="molecule type" value="Genomic_DNA"/>
</dbReference>
<dbReference type="Gene3D" id="1.25.40.10">
    <property type="entry name" value="Tetratricopeptide repeat domain"/>
    <property type="match status" value="1"/>
</dbReference>
<dbReference type="SUPFAM" id="SSF48452">
    <property type="entry name" value="TPR-like"/>
    <property type="match status" value="1"/>
</dbReference>
<keyword evidence="1" id="KW-0802">TPR repeat</keyword>
<dbReference type="InterPro" id="IPR011990">
    <property type="entry name" value="TPR-like_helical_dom_sf"/>
</dbReference>